<dbReference type="InterPro" id="IPR036322">
    <property type="entry name" value="WD40_repeat_dom_sf"/>
</dbReference>
<gene>
    <name evidence="5" type="ORF">FC093_01705</name>
</gene>
<protein>
    <submittedName>
        <fullName evidence="5">WD40 repeat domain-containing protein</fullName>
    </submittedName>
</protein>
<dbReference type="CDD" id="cd00200">
    <property type="entry name" value="WD40"/>
    <property type="match status" value="2"/>
</dbReference>
<dbReference type="SUPFAM" id="SSF50978">
    <property type="entry name" value="WD40 repeat-like"/>
    <property type="match status" value="1"/>
</dbReference>
<sequence>MALSPESNPFVGLRSYESHESILFFGRQDQTIELLQKLHLFRFLAVIGSSGSGKSSLVKAGLIPRLKAGYLVKNQSSWVIVTMKPGKDALLNLAEALLSLFNESNNGFTAADLKKRILEQGFEAIPDIWSPQKLGKANYFLLVDQFEELFRIALNTSEIAKRDEAADFVNVLLHLSHQKIISFYITITMRSDFIGDCAQFYGLPEAINKGLYLVPRLSRIQLEIVVEGPVRLYNQKISPALTTTLLNDAQMIEDALPLLQHVLMRTWNYEMNTDKNGELDVMDYYNVGRIENALSLHADEVLLGMTTEERKVTEKMFQALTAIDQNGRKIRRPALLSELVLITKTNKEVLQKIINRFTGNTSFLITSKVEDRDDLLIDISHESLIRQWQRLNDWVDTEADSARIFLRLVEAEKLYKEKNKNLLSGNELHQFWHWYTTFNPSPEWARRYSESCNDCINYLKKSRSVNLRNKILLFGAITSVVLVICIFSIKVYSDYVASTNQLALSYWTSSQNLADKNNFFDALHLIAEAEETSRRDDIIKDLLINGESFLPAACLKNMFPVNAIINSAVFSPDGKLIIIAVQNGVVSVIDKTTGKKVEEFISDSLPVVSAVFSPDQNSILTAGHDSTARLWDVKNGLQIKAFKHPQAVTGASFSADGHFVVTACADSCARIWNVAAENQVDTFRQDATVYSAVLSQDNKRLLTSGSDSTAHLWNVVTGKPVYSLRHNTPYVNSAVFSADEKRILTTGNDSTARIWDAATGMPIDSFYHESEVTNGAFSPDGKWIATCTRDKYVHIWNIESPNSKSFILKHAGAVYSVNFSKDGKWLLTGGKDTIVRLWNMEAATINAINTFQTRGIVNNAGFSNDGKFILTCGSDSLARVWNIANSQLINSFNNGSVINKGVFSNDGKYVLTCGSDSTARLWNISSGKLQNHFKHNGIVRSAVFNADGKTILTTGDDSTIRFWTIQAKPGRIIKFKDKVRSGVLSPDGASLLIIGADSTAYLLSSKTGKRLKSFRQEDVIKSAVFSPDGKWALTAGWDNTARMWSIATGEQNGSSMRHSKYIMEAVFSPDGKWILTAGWDSCVRIWEITTKNQIIALLQKSPVNSVVFSPDQTSILTANRDSNAMLSRIPGDLDIPKALFKLQVQVLTGARYNIKTNETECLSPEQWQSLNRDYEREAKEHYKACKYQQYNVWRRFNPNEASKIHPSTKE</sequence>
<dbReference type="PANTHER" id="PTHR19879">
    <property type="entry name" value="TRANSCRIPTION INITIATION FACTOR TFIID"/>
    <property type="match status" value="1"/>
</dbReference>
<dbReference type="RefSeq" id="WP_137260003.1">
    <property type="nucleotide sequence ID" value="NZ_SZQL01000001.1"/>
</dbReference>
<dbReference type="Pfam" id="PF20703">
    <property type="entry name" value="nSTAND1"/>
    <property type="match status" value="1"/>
</dbReference>
<dbReference type="Gene3D" id="2.130.10.10">
    <property type="entry name" value="YVTN repeat-like/Quinoprotein amine dehydrogenase"/>
    <property type="match status" value="4"/>
</dbReference>
<feature type="repeat" description="WD" evidence="3">
    <location>
        <begin position="932"/>
        <end position="966"/>
    </location>
</feature>
<evidence type="ECO:0000313" key="5">
    <source>
        <dbReference type="EMBL" id="TKK71763.1"/>
    </source>
</evidence>
<dbReference type="InterPro" id="IPR015943">
    <property type="entry name" value="WD40/YVTN_repeat-like_dom_sf"/>
</dbReference>
<dbReference type="SUPFAM" id="SSF52540">
    <property type="entry name" value="P-loop containing nucleoside triphosphate hydrolases"/>
    <property type="match status" value="1"/>
</dbReference>
<dbReference type="EMBL" id="SZQL01000001">
    <property type="protein sequence ID" value="TKK71763.1"/>
    <property type="molecule type" value="Genomic_DNA"/>
</dbReference>
<dbReference type="Proteomes" id="UP000305848">
    <property type="component" value="Unassembled WGS sequence"/>
</dbReference>
<dbReference type="AlphaFoldDB" id="A0A4V5UV56"/>
<dbReference type="PROSITE" id="PS00678">
    <property type="entry name" value="WD_REPEATS_1"/>
    <property type="match status" value="9"/>
</dbReference>
<evidence type="ECO:0000256" key="3">
    <source>
        <dbReference type="PROSITE-ProRule" id="PRU00221"/>
    </source>
</evidence>
<dbReference type="InterPro" id="IPR049052">
    <property type="entry name" value="nSTAND1"/>
</dbReference>
<keyword evidence="2" id="KW-0677">Repeat</keyword>
<dbReference type="PROSITE" id="PS50082">
    <property type="entry name" value="WD_REPEATS_2"/>
    <property type="match status" value="11"/>
</dbReference>
<dbReference type="InterPro" id="IPR027417">
    <property type="entry name" value="P-loop_NTPase"/>
</dbReference>
<accession>A0A4V5UV56</accession>
<dbReference type="InterPro" id="IPR019775">
    <property type="entry name" value="WD40_repeat_CS"/>
</dbReference>
<feature type="domain" description="Novel STAND NTPase 1" evidence="4">
    <location>
        <begin position="9"/>
        <end position="420"/>
    </location>
</feature>
<dbReference type="SUPFAM" id="SSF50998">
    <property type="entry name" value="Quinoprotein alcohol dehydrogenase-like"/>
    <property type="match status" value="1"/>
</dbReference>
<feature type="repeat" description="WD" evidence="3">
    <location>
        <begin position="600"/>
        <end position="641"/>
    </location>
</feature>
<feature type="repeat" description="WD" evidence="3">
    <location>
        <begin position="903"/>
        <end position="932"/>
    </location>
</feature>
<feature type="repeat" description="WD" evidence="3">
    <location>
        <begin position="857"/>
        <end position="891"/>
    </location>
</feature>
<dbReference type="SMART" id="SM00320">
    <property type="entry name" value="WD40"/>
    <property type="match status" value="14"/>
</dbReference>
<dbReference type="InterPro" id="IPR001680">
    <property type="entry name" value="WD40_rpt"/>
</dbReference>
<evidence type="ECO:0000313" key="6">
    <source>
        <dbReference type="Proteomes" id="UP000305848"/>
    </source>
</evidence>
<dbReference type="Pfam" id="PF00400">
    <property type="entry name" value="WD40"/>
    <property type="match status" value="11"/>
</dbReference>
<evidence type="ECO:0000259" key="4">
    <source>
        <dbReference type="Pfam" id="PF20703"/>
    </source>
</evidence>
<feature type="repeat" description="WD" evidence="3">
    <location>
        <begin position="1013"/>
        <end position="1054"/>
    </location>
</feature>
<proteinExistence type="predicted"/>
<keyword evidence="1 3" id="KW-0853">WD repeat</keyword>
<dbReference type="PANTHER" id="PTHR19879:SF9">
    <property type="entry name" value="TRANSCRIPTION INITIATION FACTOR TFIID SUBUNIT 5"/>
    <property type="match status" value="1"/>
</dbReference>
<dbReference type="PROSITE" id="PS50294">
    <property type="entry name" value="WD_REPEATS_REGION"/>
    <property type="match status" value="7"/>
</dbReference>
<dbReference type="OrthoDB" id="1492850at2"/>
<dbReference type="InterPro" id="IPR011047">
    <property type="entry name" value="Quinoprotein_ADH-like_sf"/>
</dbReference>
<dbReference type="InterPro" id="IPR020472">
    <property type="entry name" value="WD40_PAC1"/>
</dbReference>
<feature type="repeat" description="WD" evidence="3">
    <location>
        <begin position="724"/>
        <end position="765"/>
    </location>
</feature>
<feature type="repeat" description="WD" evidence="3">
    <location>
        <begin position="807"/>
        <end position="848"/>
    </location>
</feature>
<comment type="caution">
    <text evidence="5">The sequence shown here is derived from an EMBL/GenBank/DDBJ whole genome shotgun (WGS) entry which is preliminary data.</text>
</comment>
<reference evidence="5 6" key="1">
    <citation type="submission" date="2019-05" db="EMBL/GenBank/DDBJ databases">
        <title>Panacibacter sp. strain 17mud1-8 Genome sequencing and assembly.</title>
        <authorList>
            <person name="Chhetri G."/>
        </authorList>
    </citation>
    <scope>NUCLEOTIDE SEQUENCE [LARGE SCALE GENOMIC DNA]</scope>
    <source>
        <strain evidence="5 6">17mud1-8</strain>
    </source>
</reference>
<keyword evidence="6" id="KW-1185">Reference proteome</keyword>
<feature type="repeat" description="WD" evidence="3">
    <location>
        <begin position="768"/>
        <end position="806"/>
    </location>
</feature>
<feature type="repeat" description="WD" evidence="3">
    <location>
        <begin position="1055"/>
        <end position="1096"/>
    </location>
</feature>
<evidence type="ECO:0000256" key="2">
    <source>
        <dbReference type="ARBA" id="ARBA00022737"/>
    </source>
</evidence>
<name>A0A4V5UV56_9BACT</name>
<dbReference type="PRINTS" id="PR00320">
    <property type="entry name" value="GPROTEINBRPT"/>
</dbReference>
<evidence type="ECO:0000256" key="1">
    <source>
        <dbReference type="ARBA" id="ARBA00022574"/>
    </source>
</evidence>
<organism evidence="5 6">
    <name type="scientific">Ilyomonas limi</name>
    <dbReference type="NCBI Taxonomy" id="2575867"/>
    <lineage>
        <taxon>Bacteria</taxon>
        <taxon>Pseudomonadati</taxon>
        <taxon>Bacteroidota</taxon>
        <taxon>Chitinophagia</taxon>
        <taxon>Chitinophagales</taxon>
        <taxon>Chitinophagaceae</taxon>
        <taxon>Ilyomonas</taxon>
    </lineage>
</organism>
<feature type="repeat" description="WD" evidence="3">
    <location>
        <begin position="641"/>
        <end position="682"/>
    </location>
</feature>
<feature type="repeat" description="WD" evidence="3">
    <location>
        <begin position="682"/>
        <end position="723"/>
    </location>
</feature>